<protein>
    <recommendedName>
        <fullName evidence="7">LysM domain-containing protein</fullName>
    </recommendedName>
</protein>
<dbReference type="OrthoDB" id="2080113at2"/>
<evidence type="ECO:0000313" key="6">
    <source>
        <dbReference type="Proteomes" id="UP001527202"/>
    </source>
</evidence>
<name>A0A410X3M1_9BACL</name>
<evidence type="ECO:0000313" key="3">
    <source>
        <dbReference type="EMBL" id="MCY9595326.1"/>
    </source>
</evidence>
<feature type="compositionally biased region" description="Basic and acidic residues" evidence="1">
    <location>
        <begin position="48"/>
        <end position="57"/>
    </location>
</feature>
<organism evidence="4 5">
    <name type="scientific">Paenibacillus chitinolyticus</name>
    <dbReference type="NCBI Taxonomy" id="79263"/>
    <lineage>
        <taxon>Bacteria</taxon>
        <taxon>Bacillati</taxon>
        <taxon>Bacillota</taxon>
        <taxon>Bacilli</taxon>
        <taxon>Bacillales</taxon>
        <taxon>Paenibacillaceae</taxon>
        <taxon>Paenibacillus</taxon>
    </lineage>
</organism>
<feature type="region of interest" description="Disordered" evidence="1">
    <location>
        <begin position="32"/>
        <end position="66"/>
    </location>
</feature>
<proteinExistence type="predicted"/>
<gene>
    <name evidence="3" type="ORF">M5X16_06005</name>
    <name evidence="4" type="ORF">PC41400_27450</name>
</gene>
<dbReference type="Proteomes" id="UP001527202">
    <property type="component" value="Unassembled WGS sequence"/>
</dbReference>
<dbReference type="RefSeq" id="WP_042234966.1">
    <property type="nucleotide sequence ID" value="NZ_CP026520.1"/>
</dbReference>
<keyword evidence="2" id="KW-0732">Signal</keyword>
<feature type="chain" id="PRO_5019361749" description="LysM domain-containing protein" evidence="2">
    <location>
        <begin position="32"/>
        <end position="245"/>
    </location>
</feature>
<evidence type="ECO:0000313" key="4">
    <source>
        <dbReference type="EMBL" id="QAV21200.1"/>
    </source>
</evidence>
<feature type="region of interest" description="Disordered" evidence="1">
    <location>
        <begin position="221"/>
        <end position="245"/>
    </location>
</feature>
<reference evidence="4 5" key="1">
    <citation type="submission" date="2018-01" db="EMBL/GenBank/DDBJ databases">
        <title>The whole genome sequencing and assembly of Paenibacillus chitinolyticus KCCM 41400 strain.</title>
        <authorList>
            <person name="Kim J.-Y."/>
            <person name="Park M.-K."/>
            <person name="Lee Y.-J."/>
            <person name="Yi H."/>
            <person name="Bahn Y.-S."/>
            <person name="Kim J.F."/>
            <person name="Lee D.-W."/>
        </authorList>
    </citation>
    <scope>NUCLEOTIDE SEQUENCE [LARGE SCALE GENOMIC DNA]</scope>
    <source>
        <strain evidence="4 5">KCCM 41400</strain>
    </source>
</reference>
<feature type="compositionally biased region" description="Low complexity" evidence="1">
    <location>
        <begin position="32"/>
        <end position="46"/>
    </location>
</feature>
<feature type="compositionally biased region" description="Basic and acidic residues" evidence="1">
    <location>
        <begin position="221"/>
        <end position="237"/>
    </location>
</feature>
<dbReference type="Proteomes" id="UP000288943">
    <property type="component" value="Chromosome"/>
</dbReference>
<dbReference type="GeneID" id="95378528"/>
<evidence type="ECO:0000313" key="5">
    <source>
        <dbReference type="Proteomes" id="UP000288943"/>
    </source>
</evidence>
<dbReference type="EMBL" id="JAMDMJ010000007">
    <property type="protein sequence ID" value="MCY9595326.1"/>
    <property type="molecule type" value="Genomic_DNA"/>
</dbReference>
<dbReference type="EMBL" id="CP026520">
    <property type="protein sequence ID" value="QAV21200.1"/>
    <property type="molecule type" value="Genomic_DNA"/>
</dbReference>
<dbReference type="KEGG" id="pchi:PC41400_27450"/>
<evidence type="ECO:0008006" key="7">
    <source>
        <dbReference type="Google" id="ProtNLM"/>
    </source>
</evidence>
<evidence type="ECO:0000256" key="2">
    <source>
        <dbReference type="SAM" id="SignalP"/>
    </source>
</evidence>
<reference evidence="3 6" key="2">
    <citation type="submission" date="2022-05" db="EMBL/GenBank/DDBJ databases">
        <title>Genome Sequencing of Bee-Associated Microbes.</title>
        <authorList>
            <person name="Dunlap C."/>
        </authorList>
    </citation>
    <scope>NUCLEOTIDE SEQUENCE [LARGE SCALE GENOMIC DNA]</scope>
    <source>
        <strain evidence="3 6">NRRL B-23120</strain>
    </source>
</reference>
<keyword evidence="6" id="KW-1185">Reference proteome</keyword>
<accession>A0A410X3M1</accession>
<dbReference type="AlphaFoldDB" id="A0A410X3M1"/>
<feature type="signal peptide" evidence="2">
    <location>
        <begin position="1"/>
        <end position="31"/>
    </location>
</feature>
<sequence length="245" mass="25979">MNKTRSKLMVSTLAAALLLGGGAALSSQVFAADSTDSGQTSTQQSAPSKHDGRDRKSFGQFGGPGSYLKDAATVLGLEEKALITELKAGKSLAQLAEAKGISQADLVKKLVEASTKEIDAKVTEGKIDSTKAAELKANLEKRIEKAVTVTGMQNFKGGKHGREGGFVNPEKLAAILGITKEELKTQQEAGKTVAEIAAAKGITREQLLEKLKTELTPSLEKFIDAKKGDKPQKKDQKQAQTEQAE</sequence>
<evidence type="ECO:0000256" key="1">
    <source>
        <dbReference type="SAM" id="MobiDB-lite"/>
    </source>
</evidence>